<evidence type="ECO:0000313" key="7">
    <source>
        <dbReference type="EMBL" id="RGT34744.1"/>
    </source>
</evidence>
<dbReference type="Proteomes" id="UP001149331">
    <property type="component" value="Unassembled WGS sequence"/>
</dbReference>
<dbReference type="Proteomes" id="UP001211731">
    <property type="component" value="Unassembled WGS sequence"/>
</dbReference>
<dbReference type="EMBL" id="JAQMLR010000008">
    <property type="protein sequence ID" value="MDB8738990.1"/>
    <property type="molecule type" value="Genomic_DNA"/>
</dbReference>
<feature type="signal peptide" evidence="1">
    <location>
        <begin position="1"/>
        <end position="20"/>
    </location>
</feature>
<evidence type="ECO:0000313" key="11">
    <source>
        <dbReference type="Proteomes" id="UP000283992"/>
    </source>
</evidence>
<evidence type="ECO:0000313" key="3">
    <source>
        <dbReference type="EMBL" id="MCB5620333.1"/>
    </source>
</evidence>
<dbReference type="EMBL" id="QRWQ01000039">
    <property type="protein sequence ID" value="RGT34744.1"/>
    <property type="molecule type" value="Genomic_DNA"/>
</dbReference>
<comment type="caution">
    <text evidence="5">The sequence shown here is derived from an EMBL/GenBank/DDBJ whole genome shotgun (WGS) entry which is preliminary data.</text>
</comment>
<evidence type="ECO:0000313" key="12">
    <source>
        <dbReference type="Proteomes" id="UP000285697"/>
    </source>
</evidence>
<evidence type="ECO:0000313" key="2">
    <source>
        <dbReference type="EMBL" id="MCB5494085.1"/>
    </source>
</evidence>
<reference evidence="10 11" key="1">
    <citation type="submission" date="2018-08" db="EMBL/GenBank/DDBJ databases">
        <title>A genome reference for cultivated species of the human gut microbiota.</title>
        <authorList>
            <person name="Zou Y."/>
            <person name="Xue W."/>
            <person name="Luo G."/>
        </authorList>
    </citation>
    <scope>NUCLEOTIDE SEQUENCE [LARGE SCALE GENOMIC DNA]</scope>
    <source>
        <strain evidence="7 10">AF19-16AC</strain>
        <strain evidence="9 11">AM12-54</strain>
        <strain evidence="8 12">AM22-7AC</strain>
    </source>
</reference>
<dbReference type="Proteomes" id="UP000285697">
    <property type="component" value="Unassembled WGS sequence"/>
</dbReference>
<organism evidence="5 13">
    <name type="scientific">Mediterraneibacter gnavus</name>
    <name type="common">Ruminococcus gnavus</name>
    <dbReference type="NCBI Taxonomy" id="33038"/>
    <lineage>
        <taxon>Bacteria</taxon>
        <taxon>Bacillati</taxon>
        <taxon>Bacillota</taxon>
        <taxon>Clostridia</taxon>
        <taxon>Lachnospirales</taxon>
        <taxon>Lachnospiraceae</taxon>
        <taxon>Mediterraneibacter</taxon>
    </lineage>
</organism>
<dbReference type="Proteomes" id="UP000283992">
    <property type="component" value="Unassembled WGS sequence"/>
</dbReference>
<accession>A0A2N5NNE7</accession>
<dbReference type="AlphaFoldDB" id="A0A2N5NNE7"/>
<evidence type="ECO:0000313" key="9">
    <source>
        <dbReference type="EMBL" id="RHJ12581.1"/>
    </source>
</evidence>
<dbReference type="Proteomes" id="UP001296643">
    <property type="component" value="Unassembled WGS sequence"/>
</dbReference>
<dbReference type="Proteomes" id="UP001297422">
    <property type="component" value="Unassembled WGS sequence"/>
</dbReference>
<dbReference type="EMBL" id="JAJBNC010000014">
    <property type="protein sequence ID" value="MCB5494085.1"/>
    <property type="molecule type" value="Genomic_DNA"/>
</dbReference>
<dbReference type="Proteomes" id="UP001297370">
    <property type="component" value="Unassembled WGS sequence"/>
</dbReference>
<dbReference type="EMBL" id="QRLN01000008">
    <property type="protein sequence ID" value="RHJ12581.1"/>
    <property type="molecule type" value="Genomic_DNA"/>
</dbReference>
<evidence type="ECO:0000313" key="10">
    <source>
        <dbReference type="Proteomes" id="UP000283834"/>
    </source>
</evidence>
<keyword evidence="1" id="KW-0732">Signal</keyword>
<gene>
    <name evidence="9" type="ORF">DW142_07515</name>
    <name evidence="8" type="ORF">DW270_08330</name>
    <name evidence="7" type="ORF">DWX36_17070</name>
    <name evidence="6" type="ORF">G4958_14405</name>
    <name evidence="3" type="ORF">LIQ08_14410</name>
    <name evidence="2" type="ORF">LIQ10_10110</name>
    <name evidence="5" type="ORF">O4N78_15320</name>
    <name evidence="4" type="ORF">PNU63_09445</name>
</gene>
<evidence type="ECO:0000256" key="1">
    <source>
        <dbReference type="SAM" id="SignalP"/>
    </source>
</evidence>
<reference evidence="6" key="2">
    <citation type="journal article" date="2020" name="Cell Host Microbe">
        <title>Functional and Genomic Variation between Human-Derived Isolates of Lachnospiraceae Reveals Inter- and Intra-Species Diversity.</title>
        <authorList>
            <person name="Sorbara M.T."/>
            <person name="Littmann E.R."/>
            <person name="Fontana E."/>
            <person name="Moody T.U."/>
            <person name="Kohout C.E."/>
            <person name="Gjonbalaj M."/>
            <person name="Eaton V."/>
            <person name="Seok R."/>
            <person name="Leiner I.M."/>
            <person name="Pamer E.G."/>
        </authorList>
    </citation>
    <scope>NUCLEOTIDE SEQUENCE</scope>
    <source>
        <strain evidence="6">MSK.22.53</strain>
    </source>
</reference>
<feature type="chain" id="PRO_5043159384" evidence="1">
    <location>
        <begin position="21"/>
        <end position="134"/>
    </location>
</feature>
<evidence type="ECO:0000313" key="8">
    <source>
        <dbReference type="EMBL" id="RHG19321.1"/>
    </source>
</evidence>
<dbReference type="EMBL" id="JAAIRM010000032">
    <property type="protein sequence ID" value="NSI20508.1"/>
    <property type="molecule type" value="Genomic_DNA"/>
</dbReference>
<protein>
    <submittedName>
        <fullName evidence="5">Uncharacterized protein</fullName>
    </submittedName>
</protein>
<dbReference type="Proteomes" id="UP000283834">
    <property type="component" value="Unassembled WGS sequence"/>
</dbReference>
<name>A0A2N5NNE7_MEDGN</name>
<dbReference type="EMBL" id="JAPZEG010000026">
    <property type="protein sequence ID" value="MDE1204910.1"/>
    <property type="molecule type" value="Genomic_DNA"/>
</dbReference>
<evidence type="ECO:0000313" key="4">
    <source>
        <dbReference type="EMBL" id="MDB8738990.1"/>
    </source>
</evidence>
<dbReference type="RefSeq" id="WP_054338201.1">
    <property type="nucleotide sequence ID" value="NZ_CAXSNP010000022.1"/>
</dbReference>
<reference evidence="2" key="4">
    <citation type="submission" date="2021-10" db="EMBL/GenBank/DDBJ databases">
        <title>Collection of gut derived symbiotic bacterial strains cultured from healthy donors.</title>
        <authorList>
            <person name="Lin H."/>
            <person name="Littmann E."/>
            <person name="Claire K."/>
            <person name="Pamer E."/>
        </authorList>
    </citation>
    <scope>NUCLEOTIDE SEQUENCE</scope>
    <source>
        <strain evidence="3">MSK.23.18</strain>
        <strain evidence="2">MSK.23.4</strain>
    </source>
</reference>
<evidence type="ECO:0000313" key="6">
    <source>
        <dbReference type="EMBL" id="NSI20508.1"/>
    </source>
</evidence>
<reference evidence="6" key="3">
    <citation type="submission" date="2020-02" db="EMBL/GenBank/DDBJ databases">
        <authorList>
            <person name="Littmann E."/>
            <person name="Sorbara M."/>
        </authorList>
    </citation>
    <scope>NUCLEOTIDE SEQUENCE</scope>
    <source>
        <strain evidence="6">MSK.22.53</strain>
    </source>
</reference>
<reference evidence="4" key="6">
    <citation type="submission" date="2023-01" db="EMBL/GenBank/DDBJ databases">
        <title>Human gut microbiome strain richness.</title>
        <authorList>
            <person name="Chen-Liaw A."/>
        </authorList>
    </citation>
    <scope>NUCLEOTIDE SEQUENCE</scope>
    <source>
        <strain evidence="4">1001217st1_A9_1001217B_191108</strain>
    </source>
</reference>
<proteinExistence type="predicted"/>
<dbReference type="EMBL" id="QRIA01000008">
    <property type="protein sequence ID" value="RHG19321.1"/>
    <property type="molecule type" value="Genomic_DNA"/>
</dbReference>
<evidence type="ECO:0000313" key="13">
    <source>
        <dbReference type="Proteomes" id="UP001149331"/>
    </source>
</evidence>
<sequence>MKRKVLVSMGMCLMLFFSFATMTQAGYVNFDVTVAANGNHPDPLSPRMQKEDSENRYYVTPTSFSNTGEIRGFSKTLDWSNTSYPVSMRSNAVNVTVDNPYLGNGPVGQWCCLSTYWGQSSVTNVLRVTGRYTP</sequence>
<evidence type="ECO:0000313" key="5">
    <source>
        <dbReference type="EMBL" id="MDE1204910.1"/>
    </source>
</evidence>
<dbReference type="EMBL" id="JAJBOM010000024">
    <property type="protein sequence ID" value="MCB5620333.1"/>
    <property type="molecule type" value="Genomic_DNA"/>
</dbReference>
<reference evidence="5" key="5">
    <citation type="submission" date="2022-12" db="EMBL/GenBank/DDBJ databases">
        <title>Genome of R. gnavus strain RSHDN_120.</title>
        <authorList>
            <person name="Abdugheni R."/>
        </authorList>
    </citation>
    <scope>NUCLEOTIDE SEQUENCE</scope>
    <source>
        <strain evidence="5">RSHDN_120</strain>
    </source>
</reference>